<feature type="transmembrane region" description="Helical" evidence="1">
    <location>
        <begin position="233"/>
        <end position="249"/>
    </location>
</feature>
<feature type="transmembrane region" description="Helical" evidence="1">
    <location>
        <begin position="163"/>
        <end position="184"/>
    </location>
</feature>
<dbReference type="AlphaFoldDB" id="A0A1M6Z6T4"/>
<keyword evidence="1" id="KW-0812">Transmembrane</keyword>
<gene>
    <name evidence="3" type="ORF">SAMN02745136_04484</name>
</gene>
<accession>A0A1M6Z6T4</accession>
<evidence type="ECO:0000313" key="3">
    <source>
        <dbReference type="EMBL" id="SHL26147.1"/>
    </source>
</evidence>
<evidence type="ECO:0000313" key="4">
    <source>
        <dbReference type="Proteomes" id="UP000184386"/>
    </source>
</evidence>
<feature type="domain" description="Putative zinc-finger" evidence="2">
    <location>
        <begin position="7"/>
        <end position="41"/>
    </location>
</feature>
<evidence type="ECO:0000259" key="2">
    <source>
        <dbReference type="Pfam" id="PF13490"/>
    </source>
</evidence>
<dbReference type="STRING" id="1121322.SAMN02745136_04484"/>
<proteinExistence type="predicted"/>
<dbReference type="EMBL" id="FRAC01000028">
    <property type="protein sequence ID" value="SHL26147.1"/>
    <property type="molecule type" value="Genomic_DNA"/>
</dbReference>
<reference evidence="3 4" key="1">
    <citation type="submission" date="2016-11" db="EMBL/GenBank/DDBJ databases">
        <authorList>
            <person name="Jaros S."/>
            <person name="Januszkiewicz K."/>
            <person name="Wedrychowicz H."/>
        </authorList>
    </citation>
    <scope>NUCLEOTIDE SEQUENCE [LARGE SCALE GENOMIC DNA]</scope>
    <source>
        <strain evidence="3 4">DSM 15929</strain>
    </source>
</reference>
<feature type="transmembrane region" description="Helical" evidence="1">
    <location>
        <begin position="103"/>
        <end position="123"/>
    </location>
</feature>
<keyword evidence="3" id="KW-0479">Metal-binding</keyword>
<dbReference type="Pfam" id="PF13490">
    <property type="entry name" value="zf-HC2"/>
    <property type="match status" value="1"/>
</dbReference>
<feature type="transmembrane region" description="Helical" evidence="1">
    <location>
        <begin position="130"/>
        <end position="151"/>
    </location>
</feature>
<keyword evidence="3" id="KW-0862">Zinc</keyword>
<dbReference type="InterPro" id="IPR027383">
    <property type="entry name" value="Znf_put"/>
</dbReference>
<keyword evidence="3" id="KW-0863">Zinc-finger</keyword>
<protein>
    <submittedName>
        <fullName evidence="3">Putative zinc-finger</fullName>
    </submittedName>
</protein>
<keyword evidence="4" id="KW-1185">Reference proteome</keyword>
<dbReference type="GO" id="GO:0008270">
    <property type="term" value="F:zinc ion binding"/>
    <property type="evidence" value="ECO:0007669"/>
    <property type="project" value="UniProtKB-KW"/>
</dbReference>
<dbReference type="Proteomes" id="UP000184386">
    <property type="component" value="Unassembled WGS sequence"/>
</dbReference>
<dbReference type="RefSeq" id="WP_073279265.1">
    <property type="nucleotide sequence ID" value="NZ_FRAC01000028.1"/>
</dbReference>
<dbReference type="OrthoDB" id="6194834at2"/>
<evidence type="ECO:0000256" key="1">
    <source>
        <dbReference type="SAM" id="Phobius"/>
    </source>
</evidence>
<keyword evidence="1" id="KW-0472">Membrane</keyword>
<keyword evidence="1" id="KW-1133">Transmembrane helix</keyword>
<organism evidence="3 4">
    <name type="scientific">Anaerocolumna jejuensis DSM 15929</name>
    <dbReference type="NCBI Taxonomy" id="1121322"/>
    <lineage>
        <taxon>Bacteria</taxon>
        <taxon>Bacillati</taxon>
        <taxon>Bacillota</taxon>
        <taxon>Clostridia</taxon>
        <taxon>Lachnospirales</taxon>
        <taxon>Lachnospiraceae</taxon>
        <taxon>Anaerocolumna</taxon>
    </lineage>
</organism>
<feature type="transmembrane region" description="Helical" evidence="1">
    <location>
        <begin position="196"/>
        <end position="213"/>
    </location>
</feature>
<sequence>MNKEIDCAVVKDLLPNYIDKLTSAETNQILENHFSNCADCARERDEMMGSLNMEKAPKKLNLENFLNKTKKIYLLKGVAWSIGIIGILVSFIVDIAVNRKLTWSLIVDGGIVFLYITVLAAIFSKRNKIIASTFVSSILVLPLLYMIEYVVNENYLVRPIHWFTVYALPITLIWLAIIWIVILINKIIKLNMWRTLGILLLFAIFGSALTNAISNQVSVNEIYQTGLEWIDSLSYLGGAILCFIIGHFRKEKGIF</sequence>
<feature type="transmembrane region" description="Helical" evidence="1">
    <location>
        <begin position="78"/>
        <end position="97"/>
    </location>
</feature>
<name>A0A1M6Z6T4_9FIRM</name>